<keyword evidence="1" id="KW-0808">Transferase</keyword>
<evidence type="ECO:0000313" key="5">
    <source>
        <dbReference type="Proteomes" id="UP000009374"/>
    </source>
</evidence>
<dbReference type="GO" id="GO:0016301">
    <property type="term" value="F:kinase activity"/>
    <property type="evidence" value="ECO:0007669"/>
    <property type="project" value="UniProtKB-KW"/>
</dbReference>
<dbReference type="InterPro" id="IPR029056">
    <property type="entry name" value="Ribokinase-like"/>
</dbReference>
<reference evidence="4 5" key="1">
    <citation type="journal article" date="2009" name="Appl. Environ. Microbiol.">
        <title>Community genomic and proteomic analyses of chemoautotrophic iron-oxidizing "Leptospirillum rubarum" (Group II) and "Leptospirillum ferrodiazotrophum" (Group III) bacteria in acid mine drainage biofilms.</title>
        <authorList>
            <person name="Goltsman D.S."/>
            <person name="Denef V.J."/>
            <person name="Singer S.W."/>
            <person name="VerBerkmoes N.C."/>
            <person name="Lefsrud M."/>
            <person name="Mueller R.S."/>
            <person name="Dick G.J."/>
            <person name="Sun C.L."/>
            <person name="Wheeler K.E."/>
            <person name="Zemla A."/>
            <person name="Baker B.J."/>
            <person name="Hauser L."/>
            <person name="Land M."/>
            <person name="Shah M.B."/>
            <person name="Thelen M.P."/>
            <person name="Hettich R.L."/>
            <person name="Banfield J.F."/>
        </authorList>
    </citation>
    <scope>NUCLEOTIDE SEQUENCE [LARGE SCALE GENOMIC DNA]</scope>
</reference>
<dbReference type="PANTHER" id="PTHR10584:SF166">
    <property type="entry name" value="RIBOKINASE"/>
    <property type="match status" value="1"/>
</dbReference>
<proteinExistence type="predicted"/>
<dbReference type="Gene3D" id="3.40.1190.20">
    <property type="match status" value="1"/>
</dbReference>
<evidence type="ECO:0000256" key="2">
    <source>
        <dbReference type="ARBA" id="ARBA00022777"/>
    </source>
</evidence>
<protein>
    <submittedName>
        <fullName evidence="4">Putative carbohydrate kinase, PfkB family</fullName>
    </submittedName>
</protein>
<dbReference type="GO" id="GO:0005829">
    <property type="term" value="C:cytosol"/>
    <property type="evidence" value="ECO:0007669"/>
    <property type="project" value="TreeGrafter"/>
</dbReference>
<keyword evidence="2 4" id="KW-0418">Kinase</keyword>
<gene>
    <name evidence="4" type="ORF">UBAL3_80150014</name>
</gene>
<dbReference type="Pfam" id="PF00294">
    <property type="entry name" value="PfkB"/>
    <property type="match status" value="1"/>
</dbReference>
<accession>C6HVW4</accession>
<dbReference type="InterPro" id="IPR011611">
    <property type="entry name" value="PfkB_dom"/>
</dbReference>
<keyword evidence="5" id="KW-1185">Reference proteome</keyword>
<dbReference type="PROSITE" id="PS00584">
    <property type="entry name" value="PFKB_KINASES_2"/>
    <property type="match status" value="1"/>
</dbReference>
<name>C6HVW4_9BACT</name>
<dbReference type="InterPro" id="IPR002173">
    <property type="entry name" value="Carboh/pur_kinase_PfkB_CS"/>
</dbReference>
<dbReference type="EMBL" id="GG693867">
    <property type="protein sequence ID" value="EES53226.1"/>
    <property type="molecule type" value="Genomic_DNA"/>
</dbReference>
<evidence type="ECO:0000313" key="4">
    <source>
        <dbReference type="EMBL" id="EES53226.1"/>
    </source>
</evidence>
<organism evidence="4 5">
    <name type="scientific">Leptospirillum ferrodiazotrophum</name>
    <dbReference type="NCBI Taxonomy" id="412449"/>
    <lineage>
        <taxon>Bacteria</taxon>
        <taxon>Pseudomonadati</taxon>
        <taxon>Nitrospirota</taxon>
        <taxon>Nitrospiria</taxon>
        <taxon>Nitrospirales</taxon>
        <taxon>Nitrospiraceae</taxon>
        <taxon>Leptospirillum</taxon>
    </lineage>
</organism>
<sequence>MTPKLVIVGTVALDDVTTPFGTVNRALGGSAFYGAIAASYWTSVGIVAVVGEDYPEEGRQLLSARGIDIRGLDSSAEKTFAWTGEYSYDLNTAITRETRLNCLLSFNPKVVEHYPSPETLFLANIDPEIQGRILDQLKNRPRLVALDTMNYWIESKKDSLLKVLRRTDLLTINESEARMLTGEYNLVRAADAIRKMGPKIVVLKKGEHGALVFYEGGIFSSPAMPLEIVKDPTGAGDSFAGGLLGYLTRHGKVSPEFLRQAAIVGSAMASFCVSDFGVAGTKDLSMDQISLRTGEFLDLTSFNRIDPGDRRL</sequence>
<dbReference type="PANTHER" id="PTHR10584">
    <property type="entry name" value="SUGAR KINASE"/>
    <property type="match status" value="1"/>
</dbReference>
<evidence type="ECO:0000256" key="1">
    <source>
        <dbReference type="ARBA" id="ARBA00022679"/>
    </source>
</evidence>
<evidence type="ECO:0000259" key="3">
    <source>
        <dbReference type="Pfam" id="PF00294"/>
    </source>
</evidence>
<dbReference type="AlphaFoldDB" id="C6HVW4"/>
<dbReference type="Proteomes" id="UP000009374">
    <property type="component" value="Unassembled WGS sequence"/>
</dbReference>
<dbReference type="SUPFAM" id="SSF53613">
    <property type="entry name" value="Ribokinase-like"/>
    <property type="match status" value="1"/>
</dbReference>
<feature type="domain" description="Carbohydrate kinase PfkB" evidence="3">
    <location>
        <begin position="19"/>
        <end position="279"/>
    </location>
</feature>